<dbReference type="EMBL" id="JBAMZN010000024">
    <property type="protein sequence ID" value="KAL0524632.1"/>
    <property type="molecule type" value="Genomic_DNA"/>
</dbReference>
<keyword evidence="1" id="KW-0808">Transferase</keyword>
<evidence type="ECO:0000256" key="3">
    <source>
        <dbReference type="ARBA" id="ARBA00024025"/>
    </source>
</evidence>
<dbReference type="InterPro" id="IPR044542">
    <property type="entry name" value="NAA30-like"/>
</dbReference>
<gene>
    <name evidence="6" type="ORF">Q4I28_003801</name>
</gene>
<dbReference type="PANTHER" id="PTHR45896">
    <property type="entry name" value="N-ALPHA-ACETYLTRANSFERASE 30"/>
    <property type="match status" value="1"/>
</dbReference>
<reference evidence="6 7" key="1">
    <citation type="submission" date="2024-02" db="EMBL/GenBank/DDBJ databases">
        <title>FIRST GENOME SEQUENCES OF Leishmania (Viannia) shawi, Leishmania (Viannia) lindenbergi AND Leishmania (Viannia) utingensis.</title>
        <authorList>
            <person name="Resadore F."/>
            <person name="Custodio M.G.F."/>
            <person name="Boite M.C."/>
            <person name="Cupolillo E."/>
            <person name="Ferreira G.E.M."/>
        </authorList>
    </citation>
    <scope>NUCLEOTIDE SEQUENCE [LARGE SCALE GENOMIC DNA]</scope>
    <source>
        <strain evidence="6 7">MDAS/BR/1979/M5533</strain>
    </source>
</reference>
<dbReference type="Proteomes" id="UP001501274">
    <property type="component" value="Unassembled WGS sequence"/>
</dbReference>
<dbReference type="Gene3D" id="3.40.630.30">
    <property type="match status" value="1"/>
</dbReference>
<feature type="domain" description="N-acetyltransferase" evidence="5">
    <location>
        <begin position="107"/>
        <end position="269"/>
    </location>
</feature>
<dbReference type="GO" id="GO:0031417">
    <property type="term" value="C:NatC complex"/>
    <property type="evidence" value="ECO:0007669"/>
    <property type="project" value="TreeGrafter"/>
</dbReference>
<feature type="compositionally biased region" description="Basic residues" evidence="4">
    <location>
        <begin position="1"/>
        <end position="13"/>
    </location>
</feature>
<evidence type="ECO:0000313" key="6">
    <source>
        <dbReference type="EMBL" id="KAL0524632.1"/>
    </source>
</evidence>
<dbReference type="GO" id="GO:0004596">
    <property type="term" value="F:protein-N-terminal amino-acid acetyltransferase activity"/>
    <property type="evidence" value="ECO:0007669"/>
    <property type="project" value="InterPro"/>
</dbReference>
<keyword evidence="7" id="KW-1185">Reference proteome</keyword>
<dbReference type="PROSITE" id="PS51186">
    <property type="entry name" value="GNAT"/>
    <property type="match status" value="1"/>
</dbReference>
<dbReference type="CDD" id="cd04301">
    <property type="entry name" value="NAT_SF"/>
    <property type="match status" value="1"/>
</dbReference>
<feature type="region of interest" description="Disordered" evidence="4">
    <location>
        <begin position="1"/>
        <end position="21"/>
    </location>
</feature>
<dbReference type="Pfam" id="PF00583">
    <property type="entry name" value="Acetyltransf_1"/>
    <property type="match status" value="1"/>
</dbReference>
<evidence type="ECO:0000256" key="4">
    <source>
        <dbReference type="SAM" id="MobiDB-lite"/>
    </source>
</evidence>
<evidence type="ECO:0000256" key="2">
    <source>
        <dbReference type="ARBA" id="ARBA00023315"/>
    </source>
</evidence>
<comment type="caution">
    <text evidence="6">The sequence shown here is derived from an EMBL/GenBank/DDBJ whole genome shotgun (WGS) entry which is preliminary data.</text>
</comment>
<sequence>MPPKNVKRNQRSSKQRDNFDEATIDALVKAIEGKTKKGTTKSQLKQKEDKSLKRANGENYVLSEQMRDALLAQMHQSAAQEDQYVNVPVPLTEEEKEWQEVAPNKYIRYEQFGGSDEEMSFIVNLFTAELTEPYSSFTYQYFVFGWPDLCITAFGVESETKPDDTVVGDKVGAIVSRVTRKGAGMPLRGYVAMFAVVPSFRGYRLGSRLVSRTVELMRAKDCDEVYLETPTSNARALSLYLNLGFAKTKFLPRYYLDHSDAVRLKLWLKDAVPKSSPETAAAAAVEGKADS</sequence>
<name>A0AAW3BT46_9TRYP</name>
<dbReference type="FunFam" id="3.40.630.30:FF:000255">
    <property type="entry name" value="N-acetyltransferase, putative"/>
    <property type="match status" value="1"/>
</dbReference>
<keyword evidence="2" id="KW-0012">Acyltransferase</keyword>
<dbReference type="PANTHER" id="PTHR45896:SF1">
    <property type="entry name" value="N-ALPHA-ACETYLTRANSFERASE 30"/>
    <property type="match status" value="1"/>
</dbReference>
<dbReference type="InterPro" id="IPR016181">
    <property type="entry name" value="Acyl_CoA_acyltransferase"/>
</dbReference>
<organism evidence="6 7">
    <name type="scientific">Leishmania naiffi</name>
    <dbReference type="NCBI Taxonomy" id="5678"/>
    <lineage>
        <taxon>Eukaryota</taxon>
        <taxon>Discoba</taxon>
        <taxon>Euglenozoa</taxon>
        <taxon>Kinetoplastea</taxon>
        <taxon>Metakinetoplastina</taxon>
        <taxon>Trypanosomatida</taxon>
        <taxon>Trypanosomatidae</taxon>
        <taxon>Leishmaniinae</taxon>
        <taxon>Leishmania</taxon>
        <taxon>Leishmania naiffi species complex</taxon>
    </lineage>
</organism>
<dbReference type="AlphaFoldDB" id="A0AAW3BT46"/>
<protein>
    <submittedName>
        <fullName evidence="6">Acetyltransferase (GNAT) family</fullName>
    </submittedName>
</protein>
<dbReference type="SUPFAM" id="SSF55729">
    <property type="entry name" value="Acyl-CoA N-acyltransferases (Nat)"/>
    <property type="match status" value="1"/>
</dbReference>
<evidence type="ECO:0000313" key="7">
    <source>
        <dbReference type="Proteomes" id="UP001501274"/>
    </source>
</evidence>
<proteinExistence type="inferred from homology"/>
<accession>A0AAW3BT46</accession>
<comment type="similarity">
    <text evidence="3">Belongs to the acetyltransferase family. MAK3 subfamily.</text>
</comment>
<evidence type="ECO:0000259" key="5">
    <source>
        <dbReference type="PROSITE" id="PS51186"/>
    </source>
</evidence>
<dbReference type="InterPro" id="IPR000182">
    <property type="entry name" value="GNAT_dom"/>
</dbReference>
<evidence type="ECO:0000256" key="1">
    <source>
        <dbReference type="ARBA" id="ARBA00022679"/>
    </source>
</evidence>